<evidence type="ECO:0000313" key="2">
    <source>
        <dbReference type="Proteomes" id="UP000022082"/>
    </source>
</evidence>
<proteinExistence type="predicted"/>
<sequence length="468" mass="54267">MAEIDNIPEMRPSFDNIRRHDESENEYWSSRDLCAAMGYSAYWKFQKVIDKAIKVAGIKGVNIDEHFNQAVDMVKIGSGSFRKVSIFRLSRMACMIIAENADAKKVLVQQARDYFSQTISTNELVLNSYSSNLLLYKTAQGEVRVEVIFNSETFWMSQKRMADLFGVDVRTINYHLGQIYESGELTKEATIRKIGIVQSEGERDVERTPLFYNLDAIIAVGYRVNSYQATQFRIWATSVLKEFVIKGYALDDERLKQGKHFGKDYFDDLLERIREIRTSERRYYQKITDIYAECSADYDPKSDCTKLFFKMVQNMMHLAVTNRTAAEIVYERADSEMPHMGLTTWKKAPDGRVQKSDTIVAKNYLSDKEISELNGVTNAFLEFAELRAQRHIITTMEDWKQRLEQFLGTMDYKAQDTAGKVSQEAAREKAYGEYEKYKVIQDRSFISDFDRFNNGDKLLPFDINPDKE</sequence>
<evidence type="ECO:0000313" key="1">
    <source>
        <dbReference type="EMBL" id="EXZ29640.1"/>
    </source>
</evidence>
<dbReference type="Pfam" id="PF13310">
    <property type="entry name" value="Virulence_RhuM"/>
    <property type="match status" value="1"/>
</dbReference>
<dbReference type="PATRIC" id="fig|1339327.3.peg.1742"/>
<name>A0A015X6F7_BACFG</name>
<reference evidence="1 2" key="1">
    <citation type="submission" date="2014-02" db="EMBL/GenBank/DDBJ databases">
        <authorList>
            <person name="Sears C."/>
            <person name="Carroll K."/>
            <person name="Sack B.R."/>
            <person name="Qadri F."/>
            <person name="Myers L.L."/>
            <person name="Chung G.-T."/>
            <person name="Escheverria P."/>
            <person name="Fraser C.M."/>
            <person name="Sadzewicz L."/>
            <person name="Shefchek K.A."/>
            <person name="Tallon L."/>
            <person name="Das S.P."/>
            <person name="Daugherty S."/>
            <person name="Mongodin E.F."/>
        </authorList>
    </citation>
    <scope>NUCLEOTIDE SEQUENCE [LARGE SCALE GENOMIC DNA]</scope>
    <source>
        <strain evidence="1 2">S36L11</strain>
    </source>
</reference>
<organism evidence="1 2">
    <name type="scientific">Bacteroides fragilis str. S36L11</name>
    <dbReference type="NCBI Taxonomy" id="1339327"/>
    <lineage>
        <taxon>Bacteria</taxon>
        <taxon>Pseudomonadati</taxon>
        <taxon>Bacteroidota</taxon>
        <taxon>Bacteroidia</taxon>
        <taxon>Bacteroidales</taxon>
        <taxon>Bacteroidaceae</taxon>
        <taxon>Bacteroides</taxon>
    </lineage>
</organism>
<dbReference type="AlphaFoldDB" id="A0A015X6F7"/>
<gene>
    <name evidence="1" type="ORF">M136_1086</name>
</gene>
<dbReference type="PANTHER" id="PTHR35810:SF1">
    <property type="entry name" value="CYTOPLASMIC PROTEIN"/>
    <property type="match status" value="1"/>
</dbReference>
<accession>A0A015X6F7</accession>
<dbReference type="RefSeq" id="WP_032556415.1">
    <property type="nucleotide sequence ID" value="NZ_JGDJ01000154.1"/>
</dbReference>
<comment type="caution">
    <text evidence="1">The sequence shown here is derived from an EMBL/GenBank/DDBJ whole genome shotgun (WGS) entry which is preliminary data.</text>
</comment>
<protein>
    <submittedName>
        <fullName evidence="1">Virulence RhuM family protein</fullName>
    </submittedName>
</protein>
<dbReference type="EMBL" id="JGDJ01000154">
    <property type="protein sequence ID" value="EXZ29640.1"/>
    <property type="molecule type" value="Genomic_DNA"/>
</dbReference>
<dbReference type="PANTHER" id="PTHR35810">
    <property type="entry name" value="CYTOPLASMIC PROTEIN-RELATED"/>
    <property type="match status" value="1"/>
</dbReference>
<dbReference type="Proteomes" id="UP000022082">
    <property type="component" value="Unassembled WGS sequence"/>
</dbReference>
<dbReference type="InterPro" id="IPR011204">
    <property type="entry name" value="Virulence_RhuM-like"/>
</dbReference>